<organism evidence="1 2">
    <name type="scientific">Halorubrum xinjiangense</name>
    <dbReference type="NCBI Taxonomy" id="261291"/>
    <lineage>
        <taxon>Archaea</taxon>
        <taxon>Methanobacteriati</taxon>
        <taxon>Methanobacteriota</taxon>
        <taxon>Stenosarchaea group</taxon>
        <taxon>Halobacteria</taxon>
        <taxon>Halobacteriales</taxon>
        <taxon>Haloferacaceae</taxon>
        <taxon>Halorubrum</taxon>
    </lineage>
</organism>
<dbReference type="Gene3D" id="1.10.10.10">
    <property type="entry name" value="Winged helix-like DNA-binding domain superfamily/Winged helix DNA-binding domain"/>
    <property type="match status" value="1"/>
</dbReference>
<evidence type="ECO:0000313" key="2">
    <source>
        <dbReference type="Proteomes" id="UP000324020"/>
    </source>
</evidence>
<proteinExistence type="predicted"/>
<sequence>MSTDDSNDELLELLGQERVRQVLAATSRGPLSAKELSDECDVALSTIYRRAEEMVAHDLLVERTQIEPDGSHHSVFVANIDHLDVDIDDGKIDVSVHVREDAAQRFSRIWSDIREL</sequence>
<gene>
    <name evidence="1" type="ORF">SAMN04488067_1107</name>
</gene>
<dbReference type="SUPFAM" id="SSF46785">
    <property type="entry name" value="Winged helix' DNA-binding domain"/>
    <property type="match status" value="1"/>
</dbReference>
<dbReference type="Pfam" id="PF12840">
    <property type="entry name" value="HTH_20"/>
    <property type="match status" value="1"/>
</dbReference>
<reference evidence="1 2" key="1">
    <citation type="submission" date="2016-10" db="EMBL/GenBank/DDBJ databases">
        <authorList>
            <person name="Varghese N."/>
            <person name="Submissions S."/>
        </authorList>
    </citation>
    <scope>NUCLEOTIDE SEQUENCE [LARGE SCALE GENOMIC DNA]</scope>
    <source>
        <strain evidence="1 2">CGMCC 1.3527</strain>
    </source>
</reference>
<dbReference type="OrthoDB" id="290446at2157"/>
<evidence type="ECO:0000313" key="1">
    <source>
        <dbReference type="EMBL" id="SDF87035.1"/>
    </source>
</evidence>
<dbReference type="AlphaFoldDB" id="A0A1G7PL39"/>
<dbReference type="Proteomes" id="UP000324020">
    <property type="component" value="Unassembled WGS sequence"/>
</dbReference>
<accession>A0A1G7PL39</accession>
<dbReference type="EMBL" id="FNBO01000010">
    <property type="protein sequence ID" value="SDF87035.1"/>
    <property type="molecule type" value="Genomic_DNA"/>
</dbReference>
<protein>
    <submittedName>
        <fullName evidence="1">Uncharacterized protein</fullName>
    </submittedName>
</protein>
<name>A0A1G7PL39_9EURY</name>
<dbReference type="RefSeq" id="WP_149799171.1">
    <property type="nucleotide sequence ID" value="NZ_FNBO01000010.1"/>
</dbReference>
<dbReference type="InterPro" id="IPR036390">
    <property type="entry name" value="WH_DNA-bd_sf"/>
</dbReference>
<keyword evidence="2" id="KW-1185">Reference proteome</keyword>
<dbReference type="InterPro" id="IPR036388">
    <property type="entry name" value="WH-like_DNA-bd_sf"/>
</dbReference>